<dbReference type="SUPFAM" id="SSF63829">
    <property type="entry name" value="Calcium-dependent phosphotriesterase"/>
    <property type="match status" value="1"/>
</dbReference>
<dbReference type="PANTHER" id="PTHR10907">
    <property type="entry name" value="REGUCALCIN"/>
    <property type="match status" value="1"/>
</dbReference>
<dbReference type="Gene3D" id="2.120.10.30">
    <property type="entry name" value="TolB, C-terminal domain"/>
    <property type="match status" value="1"/>
</dbReference>
<evidence type="ECO:0000256" key="1">
    <source>
        <dbReference type="ARBA" id="ARBA00008853"/>
    </source>
</evidence>
<protein>
    <recommendedName>
        <fullName evidence="2">SMP-30/Gluconolactonase/LRE-like region domain-containing protein</fullName>
    </recommendedName>
</protein>
<reference evidence="3 4" key="1">
    <citation type="journal article" date="2024" name="Commun. Biol.">
        <title>Comparative genomic analysis of thermophilic fungi reveals convergent evolutionary adaptations and gene losses.</title>
        <authorList>
            <person name="Steindorff A.S."/>
            <person name="Aguilar-Pontes M.V."/>
            <person name="Robinson A.J."/>
            <person name="Andreopoulos B."/>
            <person name="LaButti K."/>
            <person name="Kuo A."/>
            <person name="Mondo S."/>
            <person name="Riley R."/>
            <person name="Otillar R."/>
            <person name="Haridas S."/>
            <person name="Lipzen A."/>
            <person name="Grimwood J."/>
            <person name="Schmutz J."/>
            <person name="Clum A."/>
            <person name="Reid I.D."/>
            <person name="Moisan M.C."/>
            <person name="Butler G."/>
            <person name="Nguyen T.T.M."/>
            <person name="Dewar K."/>
            <person name="Conant G."/>
            <person name="Drula E."/>
            <person name="Henrissat B."/>
            <person name="Hansel C."/>
            <person name="Singer S."/>
            <person name="Hutchinson M.I."/>
            <person name="de Vries R.P."/>
            <person name="Natvig D.O."/>
            <person name="Powell A.J."/>
            <person name="Tsang A."/>
            <person name="Grigoriev I.V."/>
        </authorList>
    </citation>
    <scope>NUCLEOTIDE SEQUENCE [LARGE SCALE GENOMIC DNA]</scope>
    <source>
        <strain evidence="3 4">ATCC 24622</strain>
    </source>
</reference>
<sequence length="174" mass="19047">MTDFGYGNPLPEGSLLRFDLGKTKETLRTGLVIPNSIGWSPDYKTLYFTHTTENIVHAFDYDLGDGSISNERIFYKHDGSGGLDGFRVDIDGNIWHAIYGEGRVIKISPQGKVVGQINLPTRNITCPEFVGTVLYITTAADDEGEGDSKRYGGGLYRVDVGVTGVAPHKFKLDA</sequence>
<dbReference type="Pfam" id="PF08450">
    <property type="entry name" value="SGL"/>
    <property type="match status" value="1"/>
</dbReference>
<organism evidence="3 4">
    <name type="scientific">Phialemonium thermophilum</name>
    <dbReference type="NCBI Taxonomy" id="223376"/>
    <lineage>
        <taxon>Eukaryota</taxon>
        <taxon>Fungi</taxon>
        <taxon>Dikarya</taxon>
        <taxon>Ascomycota</taxon>
        <taxon>Pezizomycotina</taxon>
        <taxon>Sordariomycetes</taxon>
        <taxon>Sordariomycetidae</taxon>
        <taxon>Cephalothecales</taxon>
        <taxon>Cephalothecaceae</taxon>
        <taxon>Phialemonium</taxon>
    </lineage>
</organism>
<dbReference type="InterPro" id="IPR005511">
    <property type="entry name" value="SMP-30"/>
</dbReference>
<dbReference type="InterPro" id="IPR013658">
    <property type="entry name" value="SGL"/>
</dbReference>
<feature type="domain" description="SMP-30/Gluconolactonase/LRE-like region" evidence="2">
    <location>
        <begin position="11"/>
        <end position="139"/>
    </location>
</feature>
<proteinExistence type="inferred from homology"/>
<dbReference type="EMBL" id="JAZHXJ010000019">
    <property type="protein sequence ID" value="KAL1881998.1"/>
    <property type="molecule type" value="Genomic_DNA"/>
</dbReference>
<evidence type="ECO:0000313" key="3">
    <source>
        <dbReference type="EMBL" id="KAL1881998.1"/>
    </source>
</evidence>
<name>A0ABR3Y2C0_9PEZI</name>
<gene>
    <name evidence="3" type="ORF">VTK73DRAFT_2980</name>
</gene>
<keyword evidence="4" id="KW-1185">Reference proteome</keyword>
<evidence type="ECO:0000259" key="2">
    <source>
        <dbReference type="Pfam" id="PF08450"/>
    </source>
</evidence>
<dbReference type="PRINTS" id="PR01790">
    <property type="entry name" value="SMP30FAMILY"/>
</dbReference>
<comment type="similarity">
    <text evidence="1">Belongs to the SMP-30/CGR1 family.</text>
</comment>
<comment type="caution">
    <text evidence="3">The sequence shown here is derived from an EMBL/GenBank/DDBJ whole genome shotgun (WGS) entry which is preliminary data.</text>
</comment>
<dbReference type="Proteomes" id="UP001586593">
    <property type="component" value="Unassembled WGS sequence"/>
</dbReference>
<dbReference type="PANTHER" id="PTHR10907:SF47">
    <property type="entry name" value="REGUCALCIN"/>
    <property type="match status" value="1"/>
</dbReference>
<evidence type="ECO:0000313" key="4">
    <source>
        <dbReference type="Proteomes" id="UP001586593"/>
    </source>
</evidence>
<dbReference type="InterPro" id="IPR011042">
    <property type="entry name" value="6-blade_b-propeller_TolB-like"/>
</dbReference>
<accession>A0ABR3Y2C0</accession>